<proteinExistence type="predicted"/>
<gene>
    <name evidence="2" type="ORF">LCGC14_1858240</name>
</gene>
<protein>
    <submittedName>
        <fullName evidence="2">Uncharacterized protein</fullName>
    </submittedName>
</protein>
<accession>A0A0F9GWP3</accession>
<feature type="compositionally biased region" description="Basic residues" evidence="1">
    <location>
        <begin position="37"/>
        <end position="51"/>
    </location>
</feature>
<feature type="compositionally biased region" description="Basic and acidic residues" evidence="1">
    <location>
        <begin position="26"/>
        <end position="36"/>
    </location>
</feature>
<reference evidence="2" key="1">
    <citation type="journal article" date="2015" name="Nature">
        <title>Complex archaea that bridge the gap between prokaryotes and eukaryotes.</title>
        <authorList>
            <person name="Spang A."/>
            <person name="Saw J.H."/>
            <person name="Jorgensen S.L."/>
            <person name="Zaremba-Niedzwiedzka K."/>
            <person name="Martijn J."/>
            <person name="Lind A.E."/>
            <person name="van Eijk R."/>
            <person name="Schleper C."/>
            <person name="Guy L."/>
            <person name="Ettema T.J."/>
        </authorList>
    </citation>
    <scope>NUCLEOTIDE SEQUENCE</scope>
</reference>
<evidence type="ECO:0000256" key="1">
    <source>
        <dbReference type="SAM" id="MobiDB-lite"/>
    </source>
</evidence>
<evidence type="ECO:0000313" key="2">
    <source>
        <dbReference type="EMBL" id="KKL95076.1"/>
    </source>
</evidence>
<dbReference type="EMBL" id="LAZR01018770">
    <property type="protein sequence ID" value="KKL95076.1"/>
    <property type="molecule type" value="Genomic_DNA"/>
</dbReference>
<organism evidence="2">
    <name type="scientific">marine sediment metagenome</name>
    <dbReference type="NCBI Taxonomy" id="412755"/>
    <lineage>
        <taxon>unclassified sequences</taxon>
        <taxon>metagenomes</taxon>
        <taxon>ecological metagenomes</taxon>
    </lineage>
</organism>
<name>A0A0F9GWP3_9ZZZZ</name>
<feature type="region of interest" description="Disordered" evidence="1">
    <location>
        <begin position="19"/>
        <end position="69"/>
    </location>
</feature>
<sequence>MRRKNQIKKAKAMLDALRESAPLSTDRGKLIDERYRKPNRKTRRHSGRYTPRRASTLPQSEMIENAEEPQEAYDDWIEYRDGMRFDPDKTHLRSEFMCPCSKEEIRKENKKVKIRINIRKAKQMKDKQTRPHR</sequence>
<comment type="caution">
    <text evidence="2">The sequence shown here is derived from an EMBL/GenBank/DDBJ whole genome shotgun (WGS) entry which is preliminary data.</text>
</comment>
<dbReference type="AlphaFoldDB" id="A0A0F9GWP3"/>